<name>A0A4S5CQA5_AERVE</name>
<protein>
    <submittedName>
        <fullName evidence="1">DUF2861 family protein</fullName>
    </submittedName>
</protein>
<dbReference type="Pfam" id="PF11060">
    <property type="entry name" value="DUF2861"/>
    <property type="match status" value="1"/>
</dbReference>
<dbReference type="PROSITE" id="PS51257">
    <property type="entry name" value="PROKAR_LIPOPROTEIN"/>
    <property type="match status" value="1"/>
</dbReference>
<evidence type="ECO:0000313" key="1">
    <source>
        <dbReference type="EMBL" id="THJ46845.1"/>
    </source>
</evidence>
<reference evidence="1 2" key="1">
    <citation type="submission" date="2019-04" db="EMBL/GenBank/DDBJ databases">
        <title>Comparative genomics of Aeromonas veronii strains pathogenic to fish.</title>
        <authorList>
            <person name="Cascarano M.C."/>
            <person name="Smyrli M."/>
            <person name="Katharios P."/>
        </authorList>
    </citation>
    <scope>NUCLEOTIDE SEQUENCE [LARGE SCALE GENOMIC DNA]</scope>
    <source>
        <strain evidence="1 2">XU1</strain>
    </source>
</reference>
<sequence>MKRAILAALLLALSCGLLNLGLLNVSSVMATEHFMETERTDPLQPATLALLQGDNRHAWQSLQQAWPVLNSDAERRSWQGMLAALSAQHCGKDFPLTLPDGVSELRVELIQRDAPLLRDFRVQLTGEGPITAAELIDPAGRDRLAGAQWEAEENKGVRVVGADLPTPLPAGLYLLRLAVAGKEWQVALPLPAVQDLDWLSRSPLAVASPPANPASCTPLWLDQAVLARPQYSLLWWNRLPLDGKVGWPAATPDSWRTLSLVQTSQRGQLVLQLSHSQAGPVD</sequence>
<dbReference type="EMBL" id="SSUX01000002">
    <property type="protein sequence ID" value="THJ46845.1"/>
    <property type="molecule type" value="Genomic_DNA"/>
</dbReference>
<comment type="caution">
    <text evidence="1">The sequence shown here is derived from an EMBL/GenBank/DDBJ whole genome shotgun (WGS) entry which is preliminary data.</text>
</comment>
<dbReference type="InterPro" id="IPR021290">
    <property type="entry name" value="DUF2861"/>
</dbReference>
<organism evidence="1 2">
    <name type="scientific">Aeromonas veronii</name>
    <dbReference type="NCBI Taxonomy" id="654"/>
    <lineage>
        <taxon>Bacteria</taxon>
        <taxon>Pseudomonadati</taxon>
        <taxon>Pseudomonadota</taxon>
        <taxon>Gammaproteobacteria</taxon>
        <taxon>Aeromonadales</taxon>
        <taxon>Aeromonadaceae</taxon>
        <taxon>Aeromonas</taxon>
    </lineage>
</organism>
<evidence type="ECO:0000313" key="2">
    <source>
        <dbReference type="Proteomes" id="UP000309618"/>
    </source>
</evidence>
<proteinExistence type="predicted"/>
<dbReference type="AlphaFoldDB" id="A0A4S5CQA5"/>
<gene>
    <name evidence="1" type="ORF">E8Q35_02700</name>
</gene>
<dbReference type="Proteomes" id="UP000309618">
    <property type="component" value="Unassembled WGS sequence"/>
</dbReference>
<accession>A0A4S5CQA5</accession>